<dbReference type="Gene3D" id="3.40.50.2000">
    <property type="entry name" value="Glycogen Phosphorylase B"/>
    <property type="match status" value="1"/>
</dbReference>
<comment type="caution">
    <text evidence="1">The sequence shown here is derived from an EMBL/GenBank/DDBJ whole genome shotgun (WGS) entry which is preliminary data.</text>
</comment>
<name>A0A0F9A011_9ZZZZ</name>
<dbReference type="SUPFAM" id="SSF53756">
    <property type="entry name" value="UDP-Glycosyltransferase/glycogen phosphorylase"/>
    <property type="match status" value="1"/>
</dbReference>
<accession>A0A0F9A011</accession>
<reference evidence="1" key="1">
    <citation type="journal article" date="2015" name="Nature">
        <title>Complex archaea that bridge the gap between prokaryotes and eukaryotes.</title>
        <authorList>
            <person name="Spang A."/>
            <person name="Saw J.H."/>
            <person name="Jorgensen S.L."/>
            <person name="Zaremba-Niedzwiedzka K."/>
            <person name="Martijn J."/>
            <person name="Lind A.E."/>
            <person name="van Eijk R."/>
            <person name="Schleper C."/>
            <person name="Guy L."/>
            <person name="Ettema T.J."/>
        </authorList>
    </citation>
    <scope>NUCLEOTIDE SEQUENCE</scope>
</reference>
<dbReference type="EMBL" id="LAZR01045148">
    <property type="protein sequence ID" value="KKK99572.1"/>
    <property type="molecule type" value="Genomic_DNA"/>
</dbReference>
<gene>
    <name evidence="1" type="ORF">LCGC14_2631430</name>
</gene>
<organism evidence="1">
    <name type="scientific">marine sediment metagenome</name>
    <dbReference type="NCBI Taxonomy" id="412755"/>
    <lineage>
        <taxon>unclassified sequences</taxon>
        <taxon>metagenomes</taxon>
        <taxon>ecological metagenomes</taxon>
    </lineage>
</organism>
<feature type="non-terminal residue" evidence="1">
    <location>
        <position position="1"/>
    </location>
</feature>
<evidence type="ECO:0000313" key="1">
    <source>
        <dbReference type="EMBL" id="KKK99572.1"/>
    </source>
</evidence>
<protein>
    <recommendedName>
        <fullName evidence="2">Glycosyl transferase family 1 domain-containing protein</fullName>
    </recommendedName>
</protein>
<evidence type="ECO:0008006" key="2">
    <source>
        <dbReference type="Google" id="ProtNLM"/>
    </source>
</evidence>
<sequence>RDMDSIYERVSVLINPIYDHDGCGTGRVMMEAMRHCVPVIGMNRAGLMENGGMKLPRNATAKKWVRAIEDVRSNYASFQAEACRAFDRHDAEAELNVYTKQIEGLFE</sequence>
<dbReference type="AlphaFoldDB" id="A0A0F9A011"/>
<proteinExistence type="predicted"/>